<dbReference type="Proteomes" id="UP000734854">
    <property type="component" value="Unassembled WGS sequence"/>
</dbReference>
<dbReference type="CDD" id="cd06222">
    <property type="entry name" value="RNase_H_like"/>
    <property type="match status" value="1"/>
</dbReference>
<feature type="region of interest" description="Disordered" evidence="1">
    <location>
        <begin position="740"/>
        <end position="761"/>
    </location>
</feature>
<feature type="domain" description="Reverse transcriptase" evidence="2">
    <location>
        <begin position="39"/>
        <end position="296"/>
    </location>
</feature>
<dbReference type="Pfam" id="PF00078">
    <property type="entry name" value="RVT_1"/>
    <property type="match status" value="1"/>
</dbReference>
<dbReference type="SUPFAM" id="SSF56672">
    <property type="entry name" value="DNA/RNA polymerases"/>
    <property type="match status" value="1"/>
</dbReference>
<evidence type="ECO:0000256" key="1">
    <source>
        <dbReference type="SAM" id="MobiDB-lite"/>
    </source>
</evidence>
<sequence>MGSGVMTQNLFKGRLAGSVLQSSGRQPDPSINNTLRALIPKATHPSTFSEFRPISLCNVIYFITTKVIVNRVKSVLNKLITPAQSSFVQGRKITDNIVIAQEVCNSMRKAKVQRMMAMLIDLQKAYDRLRWEFLQDSLVDAGFPPGISQAILNCISSSTMQVVFHGEPTQLFTFSRGIRQGLTYLTFFFVLCMERLSQAIQEAVESKTWKAIRMGRKGPEIPHLFFADSSFLRRQASAQIIKEVLRHFCECVGHKISVEKTPIFCSRSTPKQDARDMKSELGFDLVEDLGKYLGVPLLHKRVSKRTSKSIIDRASNRMSNWKFIWAKAGNNAGVSLVGWNQICKPKTEGGLGLKRLGEMNEAFMLKLGWGLVSKTDDLWVRVLRGKYLQTRDNENMIPNQGSRLWRHICKLWPLIQRSIRFRLGDGKTANFWTDRWLNFEETLLMKARKPVEWLQDKNMYFQRQMGTLDIGGGRRMATSPNCERCNYETEDVLHALRDCPDSKLVWLQLLPTQYGNSFFTLELDRWLASNLECSIEIDDNTSWSLVFGVACWKIWGWRKKLIFDGSFDKELNPTRKDQRAKEVGKAMRRETNTPDSIQGIERKRRWEAPPPGWLKINTDAAGAKNMASREIWGRVIVESDCLAAVELLTGKKSCVNNCRSLTQLGKKLLLMLPECRVEHIGREANGVADALAKDALRDNASTHRWLIEAPMVTRQRLEEEVPGTERTVSHLKAAMLQGDEERSGRDICRSSTTKSSNVGIGRRALEPVPASTPLPAVLVQLRRAFPGLKDDERE</sequence>
<dbReference type="EMBL" id="JACMSC010000023">
    <property type="protein sequence ID" value="KAG6467818.1"/>
    <property type="molecule type" value="Genomic_DNA"/>
</dbReference>
<dbReference type="InterPro" id="IPR000477">
    <property type="entry name" value="RT_dom"/>
</dbReference>
<gene>
    <name evidence="4" type="ORF">ZIOFF_074338</name>
</gene>
<feature type="compositionally biased region" description="Polar residues" evidence="1">
    <location>
        <begin position="749"/>
        <end position="758"/>
    </location>
</feature>
<dbReference type="InterPro" id="IPR002156">
    <property type="entry name" value="RNaseH_domain"/>
</dbReference>
<keyword evidence="5" id="KW-1185">Reference proteome</keyword>
<dbReference type="AlphaFoldDB" id="A0A8J5ELP4"/>
<dbReference type="InterPro" id="IPR044730">
    <property type="entry name" value="RNase_H-like_dom_plant"/>
</dbReference>
<dbReference type="InterPro" id="IPR043502">
    <property type="entry name" value="DNA/RNA_pol_sf"/>
</dbReference>
<dbReference type="CDD" id="cd01650">
    <property type="entry name" value="RT_nLTR_like"/>
    <property type="match status" value="1"/>
</dbReference>
<keyword evidence="4" id="KW-0496">Mitochondrion</keyword>
<dbReference type="GO" id="GO:0004523">
    <property type="term" value="F:RNA-DNA hybrid ribonuclease activity"/>
    <property type="evidence" value="ECO:0007669"/>
    <property type="project" value="InterPro"/>
</dbReference>
<name>A0A8J5ELP4_ZINOF</name>
<feature type="domain" description="RNase H type-1" evidence="3">
    <location>
        <begin position="627"/>
        <end position="695"/>
    </location>
</feature>
<geneLocation type="mitochondrion" evidence="4"/>
<organism evidence="4 5">
    <name type="scientific">Zingiber officinale</name>
    <name type="common">Ginger</name>
    <name type="synonym">Amomum zingiber</name>
    <dbReference type="NCBI Taxonomy" id="94328"/>
    <lineage>
        <taxon>Eukaryota</taxon>
        <taxon>Viridiplantae</taxon>
        <taxon>Streptophyta</taxon>
        <taxon>Embryophyta</taxon>
        <taxon>Tracheophyta</taxon>
        <taxon>Spermatophyta</taxon>
        <taxon>Magnoliopsida</taxon>
        <taxon>Liliopsida</taxon>
        <taxon>Zingiberales</taxon>
        <taxon>Zingiberaceae</taxon>
        <taxon>Zingiber</taxon>
    </lineage>
</organism>
<dbReference type="PANTHER" id="PTHR33116:SF75">
    <property type="entry name" value="RIBONUCLEASE H PROTEIN"/>
    <property type="match status" value="1"/>
</dbReference>
<dbReference type="Gene3D" id="3.30.420.10">
    <property type="entry name" value="Ribonuclease H-like superfamily/Ribonuclease H"/>
    <property type="match status" value="1"/>
</dbReference>
<protein>
    <recommendedName>
        <fullName evidence="6">Reverse transcriptase domain-containing protein</fullName>
    </recommendedName>
</protein>
<accession>A0A8J5ELP4</accession>
<evidence type="ECO:0000259" key="3">
    <source>
        <dbReference type="Pfam" id="PF13456"/>
    </source>
</evidence>
<evidence type="ECO:0000259" key="2">
    <source>
        <dbReference type="Pfam" id="PF00078"/>
    </source>
</evidence>
<dbReference type="PANTHER" id="PTHR33116">
    <property type="entry name" value="REVERSE TRANSCRIPTASE ZINC-BINDING DOMAIN-CONTAINING PROTEIN-RELATED-RELATED"/>
    <property type="match status" value="1"/>
</dbReference>
<dbReference type="GO" id="GO:0003676">
    <property type="term" value="F:nucleic acid binding"/>
    <property type="evidence" value="ECO:0007669"/>
    <property type="project" value="InterPro"/>
</dbReference>
<evidence type="ECO:0000313" key="5">
    <source>
        <dbReference type="Proteomes" id="UP000734854"/>
    </source>
</evidence>
<proteinExistence type="predicted"/>
<evidence type="ECO:0008006" key="6">
    <source>
        <dbReference type="Google" id="ProtNLM"/>
    </source>
</evidence>
<comment type="caution">
    <text evidence="4">The sequence shown here is derived from an EMBL/GenBank/DDBJ whole genome shotgun (WGS) entry which is preliminary data.</text>
</comment>
<dbReference type="InterPro" id="IPR036397">
    <property type="entry name" value="RNaseH_sf"/>
</dbReference>
<evidence type="ECO:0000313" key="4">
    <source>
        <dbReference type="EMBL" id="KAG6467818.1"/>
    </source>
</evidence>
<reference evidence="4 5" key="1">
    <citation type="submission" date="2020-08" db="EMBL/GenBank/DDBJ databases">
        <title>Plant Genome Project.</title>
        <authorList>
            <person name="Zhang R.-G."/>
        </authorList>
    </citation>
    <scope>NUCLEOTIDE SEQUENCE [LARGE SCALE GENOMIC DNA]</scope>
    <source>
        <tissue evidence="4">Rhizome</tissue>
    </source>
</reference>
<dbReference type="Pfam" id="PF13456">
    <property type="entry name" value="RVT_3"/>
    <property type="match status" value="1"/>
</dbReference>